<reference evidence="5" key="2">
    <citation type="submission" date="2025-08" db="UniProtKB">
        <authorList>
            <consortium name="Ensembl"/>
        </authorList>
    </citation>
    <scope>IDENTIFICATION</scope>
</reference>
<dbReference type="InterPro" id="IPR014940">
    <property type="entry name" value="BAAT_C"/>
</dbReference>
<dbReference type="Ensembl" id="ENSBIXT00000033852.1">
    <property type="protein sequence ID" value="ENSBIXP00000019975.1"/>
    <property type="gene ID" value="ENSBIXG00000000081.1"/>
</dbReference>
<evidence type="ECO:0000313" key="6">
    <source>
        <dbReference type="Proteomes" id="UP000314981"/>
    </source>
</evidence>
<dbReference type="InterPro" id="IPR029058">
    <property type="entry name" value="AB_hydrolase_fold"/>
</dbReference>
<dbReference type="SUPFAM" id="SSF53474">
    <property type="entry name" value="alpha/beta-Hydrolases"/>
    <property type="match status" value="2"/>
</dbReference>
<dbReference type="FunFam" id="2.60.40.2240:FF:000001">
    <property type="entry name" value="acyl-coenzyme A thioesterase 4"/>
    <property type="match status" value="1"/>
</dbReference>
<dbReference type="Gene3D" id="2.60.40.2240">
    <property type="entry name" value="Acyl-CoA thioester hydrolase/BAAT N-terminal domain"/>
    <property type="match status" value="1"/>
</dbReference>
<dbReference type="Pfam" id="PF04775">
    <property type="entry name" value="Bile_Hydr_Trans"/>
    <property type="match status" value="1"/>
</dbReference>
<evidence type="ECO:0000259" key="4">
    <source>
        <dbReference type="Pfam" id="PF08840"/>
    </source>
</evidence>
<dbReference type="Gene3D" id="3.40.50.1820">
    <property type="entry name" value="alpha/beta hydrolase"/>
    <property type="match status" value="2"/>
</dbReference>
<evidence type="ECO:0000259" key="3">
    <source>
        <dbReference type="Pfam" id="PF04775"/>
    </source>
</evidence>
<dbReference type="InterPro" id="IPR042490">
    <property type="entry name" value="Thio_Ohase/BAAT_N"/>
</dbReference>
<name>A0A4W2D6U4_BOBOX</name>
<reference evidence="5" key="3">
    <citation type="submission" date="2025-09" db="UniProtKB">
        <authorList>
            <consortium name="Ensembl"/>
        </authorList>
    </citation>
    <scope>IDENTIFICATION</scope>
</reference>
<dbReference type="GO" id="GO:0047617">
    <property type="term" value="F:fatty acyl-CoA hydrolase activity"/>
    <property type="evidence" value="ECO:0007669"/>
    <property type="project" value="TreeGrafter"/>
</dbReference>
<evidence type="ECO:0000256" key="2">
    <source>
        <dbReference type="ARBA" id="ARBA00022832"/>
    </source>
</evidence>
<feature type="domain" description="Acyl-CoA thioester hydrolase/bile acid-CoA amino acid N-acetyltransferase" evidence="3">
    <location>
        <begin position="59"/>
        <end position="183"/>
    </location>
</feature>
<dbReference type="GO" id="GO:0006631">
    <property type="term" value="P:fatty acid metabolic process"/>
    <property type="evidence" value="ECO:0007669"/>
    <property type="project" value="UniProtKB-KW"/>
</dbReference>
<proteinExistence type="inferred from homology"/>
<keyword evidence="6" id="KW-1185">Reference proteome</keyword>
<gene>
    <name evidence="5" type="primary">ACOT4</name>
</gene>
<comment type="similarity">
    <text evidence="1">Belongs to the C/M/P thioester hydrolase family.</text>
</comment>
<dbReference type="Pfam" id="PF08840">
    <property type="entry name" value="BAAT_C"/>
    <property type="match status" value="2"/>
</dbReference>
<sequence>MVASSQALLRHFGFCRWGPTPWVQLAGSLKLRTGNPVSWTTVRLVTTVTLEPAGRCRWDEPVRITVRGLAPGQPVTLRASLRDEKGALFRAHARYCADAAGLLDLERAPALGGSFTGLEPMGLFWAMEPEKPLLRLVKRDVQTPFAVELEVLDNHEPRVGRLLGRVVHERDFLAPGVRREPVRAGRVRATLFLPPEPGPFPGIVDILGAGGGLLEYRASLLAGKGFAVMALAYYNYEDLPKGLENLHLEYFEEAVNYLLNHPQVKGPGVGLLGISKGGELCLSMASFLKGISAAVIINGSVAYVGGNLHYKGSGPFPGIIDIYGIGGGLLEYRASLLAGHGFATLALAYYSFEDLPKKFDTIDLDYFEEALCYMLQHAQIKGPGIGLLGISLGADICLSMASFLKNVSATVTINGSGFNGNKAMYYKENCIPPLGHDLRRVKVAFSGLVDIVDVRNDIIGGCENPCMIPIEKAQGPILFIVGQDDHNWRSEFCAQIASERLQAHGKEKPQIISYPGTGHYIEPPYFPMCPASLHKLLDKPVMWGGEPRAHSKAQVDAWKKILTFFTKHLGPSPKL</sequence>
<protein>
    <submittedName>
        <fullName evidence="5">Acyl-CoA thioesterase 4</fullName>
    </submittedName>
</protein>
<keyword evidence="2" id="KW-0276">Fatty acid metabolism</keyword>
<dbReference type="InterPro" id="IPR006862">
    <property type="entry name" value="Thio_Ohase/aa_AcTrfase"/>
</dbReference>
<dbReference type="FunFam" id="3.40.50.1820:FF:000024">
    <property type="entry name" value="acyl-coenzyme A thioesterase 4"/>
    <property type="match status" value="2"/>
</dbReference>
<dbReference type="Proteomes" id="UP000314981">
    <property type="component" value="Chromosome 10"/>
</dbReference>
<accession>A0A4W2D6U4</accession>
<feature type="domain" description="BAAT/Acyl-CoA thioester hydrolase C-terminal" evidence="4">
    <location>
        <begin position="362"/>
        <end position="570"/>
    </location>
</feature>
<reference evidence="5 6" key="1">
    <citation type="submission" date="2018-11" db="EMBL/GenBank/DDBJ databases">
        <title>Haplotype-resolved cattle genomes.</title>
        <authorList>
            <person name="Low W.Y."/>
            <person name="Tearle R."/>
            <person name="Bickhart D.M."/>
            <person name="Rosen B.D."/>
            <person name="Koren S."/>
            <person name="Rhie A."/>
            <person name="Hiendleder S."/>
            <person name="Phillippy A.M."/>
            <person name="Smith T.P.L."/>
            <person name="Williams J.L."/>
        </authorList>
    </citation>
    <scope>NUCLEOTIDE SEQUENCE [LARGE SCALE GENOMIC DNA]</scope>
</reference>
<evidence type="ECO:0000313" key="5">
    <source>
        <dbReference type="Ensembl" id="ENSBIXP00000019975.1"/>
    </source>
</evidence>
<dbReference type="PANTHER" id="PTHR10824:SF16">
    <property type="entry name" value="ACYL-COENZYME A THIOESTERASE 1-RELATED"/>
    <property type="match status" value="1"/>
</dbReference>
<dbReference type="PANTHER" id="PTHR10824">
    <property type="entry name" value="ACYL-COENZYME A THIOESTERASE-RELATED"/>
    <property type="match status" value="1"/>
</dbReference>
<feature type="domain" description="BAAT/Acyl-CoA thioester hydrolase C-terminal" evidence="4">
    <location>
        <begin position="247"/>
        <end position="313"/>
    </location>
</feature>
<organism evidence="5 6">
    <name type="scientific">Bos indicus x Bos taurus</name>
    <name type="common">Hybrid cattle</name>
    <dbReference type="NCBI Taxonomy" id="30522"/>
    <lineage>
        <taxon>Eukaryota</taxon>
        <taxon>Metazoa</taxon>
        <taxon>Chordata</taxon>
        <taxon>Craniata</taxon>
        <taxon>Vertebrata</taxon>
        <taxon>Euteleostomi</taxon>
        <taxon>Mammalia</taxon>
        <taxon>Eutheria</taxon>
        <taxon>Laurasiatheria</taxon>
        <taxon>Artiodactyla</taxon>
        <taxon>Ruminantia</taxon>
        <taxon>Pecora</taxon>
        <taxon>Bovidae</taxon>
        <taxon>Bovinae</taxon>
        <taxon>Bos</taxon>
    </lineage>
</organism>
<dbReference type="STRING" id="30522.A0A4W2D6U4"/>
<keyword evidence="2" id="KW-0443">Lipid metabolism</keyword>
<evidence type="ECO:0000256" key="1">
    <source>
        <dbReference type="ARBA" id="ARBA00006538"/>
    </source>
</evidence>
<dbReference type="AlphaFoldDB" id="A0A4W2D6U4"/>
<dbReference type="GO" id="GO:0006637">
    <property type="term" value="P:acyl-CoA metabolic process"/>
    <property type="evidence" value="ECO:0007669"/>
    <property type="project" value="TreeGrafter"/>
</dbReference>